<dbReference type="PANTHER" id="PTHR43884">
    <property type="entry name" value="ACYL-COA DEHYDROGENASE"/>
    <property type="match status" value="1"/>
</dbReference>
<dbReference type="AlphaFoldDB" id="A0A0X8K723"/>
<dbReference type="FunFam" id="2.40.110.10:FF:000004">
    <property type="entry name" value="Isovaleryl-CoA dehydrogenase, mitochondrial"/>
    <property type="match status" value="1"/>
</dbReference>
<dbReference type="FunFam" id="1.20.140.10:FF:000003">
    <property type="entry name" value="isovaleryl-CoA dehydrogenase, mitochondrial"/>
    <property type="match status" value="1"/>
</dbReference>
<feature type="binding site" evidence="13">
    <location>
        <begin position="374"/>
        <end position="376"/>
    </location>
    <ligand>
        <name>FAD</name>
        <dbReference type="ChEBI" id="CHEBI:57692"/>
    </ligand>
</feature>
<dbReference type="Proteomes" id="UP000255230">
    <property type="component" value="Unassembled WGS sequence"/>
</dbReference>
<dbReference type="InterPro" id="IPR034183">
    <property type="entry name" value="IVD"/>
</dbReference>
<dbReference type="PROSITE" id="PS00072">
    <property type="entry name" value="ACYL_COA_DH_1"/>
    <property type="match status" value="1"/>
</dbReference>
<evidence type="ECO:0000256" key="12">
    <source>
        <dbReference type="PIRSR" id="PIRSR634183-2"/>
    </source>
</evidence>
<accession>A0A0X8K723</accession>
<feature type="binding site" evidence="13">
    <location>
        <begin position="127"/>
        <end position="136"/>
    </location>
    <ligand>
        <name>FAD</name>
        <dbReference type="ChEBI" id="CHEBI:57692"/>
    </ligand>
</feature>
<dbReference type="GO" id="GO:0008470">
    <property type="term" value="F:3-methylbutanoyl-CoA dehydrogenase activity"/>
    <property type="evidence" value="ECO:0007669"/>
    <property type="project" value="UniProtKB-EC"/>
</dbReference>
<feature type="active site" description="Proton acceptor" evidence="11">
    <location>
        <position position="246"/>
    </location>
</feature>
<keyword evidence="16" id="KW-1185">Reference proteome</keyword>
<proteinExistence type="inferred from homology"/>
<comment type="pathway">
    <text evidence="2">Amino-acid degradation; L-leucine degradation; (S)-3-hydroxy-3-methylglutaryl-CoA from 3-isovaleryl-CoA: step 1/3.</text>
</comment>
<evidence type="ECO:0000256" key="1">
    <source>
        <dbReference type="ARBA" id="ARBA00001974"/>
    </source>
</evidence>
<dbReference type="KEGG" id="mos:AXE82_07675"/>
<feature type="binding site" evidence="13">
    <location>
        <begin position="345"/>
        <end position="349"/>
    </location>
    <ligand>
        <name>FAD</name>
        <dbReference type="ChEBI" id="CHEBI:57692"/>
    </ligand>
</feature>
<evidence type="ECO:0000256" key="4">
    <source>
        <dbReference type="ARBA" id="ARBA00012044"/>
    </source>
</evidence>
<dbReference type="PIRSF" id="PIRSF016578">
    <property type="entry name" value="HsaA"/>
    <property type="match status" value="1"/>
</dbReference>
<dbReference type="PANTHER" id="PTHR43884:SF12">
    <property type="entry name" value="ISOVALERYL-COA DEHYDROGENASE, MITOCHONDRIAL-RELATED"/>
    <property type="match status" value="1"/>
</dbReference>
<feature type="binding site" evidence="13">
    <location>
        <position position="283"/>
    </location>
    <ligand>
        <name>FAD</name>
        <dbReference type="ChEBI" id="CHEBI:57692"/>
    </ligand>
</feature>
<evidence type="ECO:0000256" key="11">
    <source>
        <dbReference type="PIRSR" id="PIRSR634183-1"/>
    </source>
</evidence>
<dbReference type="InterPro" id="IPR006091">
    <property type="entry name" value="Acyl-CoA_Oxase/DH_mid-dom"/>
</dbReference>
<evidence type="ECO:0000256" key="9">
    <source>
        <dbReference type="ARBA" id="ARBA00023002"/>
    </source>
</evidence>
<name>A0A0X8K723_FAUOS</name>
<dbReference type="RefSeq" id="WP_062333259.1">
    <property type="nucleotide sequence ID" value="NZ_CALTVS010000007.1"/>
</dbReference>
<dbReference type="SUPFAM" id="SSF56645">
    <property type="entry name" value="Acyl-CoA dehydrogenase NM domain-like"/>
    <property type="match status" value="1"/>
</dbReference>
<dbReference type="CDD" id="cd01156">
    <property type="entry name" value="IVD"/>
    <property type="match status" value="1"/>
</dbReference>
<evidence type="ECO:0000256" key="6">
    <source>
        <dbReference type="ARBA" id="ARBA00022630"/>
    </source>
</evidence>
<sequence>MNLGLDYQLGDDINALRETVKAFADAEIAPRAAELDRTDQFPMDLWQKMGELGLHGITVPETYGGVDMGYVAHMVAMEEISRASGSVALSYGAHSNLCINQIKRNGTDAQKQKYLPKLISGEFIGALAMSEPGAGSDVTSMKLRAEDKGGVYVLNGSKMWITNGPDADVMVVYAKTNPELGAKGITAFLVEKGMKGFYTAQKLDKLGMRGSHTGEMVFDNVEVPSDNILGGLNNGVKVLMSGLDYERAVLAAGPIGLMQAVMDNVIPYIHDRKQFGQAIGEFQLIQGKVADMYTTLQAGRSFLYTVGKNLDMLGSDHVRQVRKDCASVILWTAEKATWMAGEGIQIFGGNGYTNEYPLGRIWRDAKLYEIGAGTSEVRRMLIGRELFNETA</sequence>
<keyword evidence="6 14" id="KW-0285">Flavoprotein</keyword>
<dbReference type="Gene3D" id="1.10.540.10">
    <property type="entry name" value="Acyl-CoA dehydrogenase/oxidase, N-terminal domain"/>
    <property type="match status" value="1"/>
</dbReference>
<comment type="catalytic activity">
    <reaction evidence="10">
        <text>3-methylbutanoyl-CoA + oxidized [electron-transfer flavoprotein] + H(+) = 3-methylbut-2-enoyl-CoA + reduced [electron-transfer flavoprotein]</text>
        <dbReference type="Rhea" id="RHEA:12276"/>
        <dbReference type="Rhea" id="RHEA-COMP:10685"/>
        <dbReference type="Rhea" id="RHEA-COMP:10686"/>
        <dbReference type="ChEBI" id="CHEBI:15378"/>
        <dbReference type="ChEBI" id="CHEBI:57344"/>
        <dbReference type="ChEBI" id="CHEBI:57345"/>
        <dbReference type="ChEBI" id="CHEBI:57692"/>
        <dbReference type="ChEBI" id="CHEBI:58307"/>
        <dbReference type="EC" id="1.3.8.4"/>
    </reaction>
</comment>
<protein>
    <recommendedName>
        <fullName evidence="5">Isovaleryl-CoA dehydrogenase, mitochondrial</fullName>
        <ecNumber evidence="4">1.3.8.4</ecNumber>
    </recommendedName>
</protein>
<dbReference type="SUPFAM" id="SSF47203">
    <property type="entry name" value="Acyl-CoA dehydrogenase C-terminal domain-like"/>
    <property type="match status" value="1"/>
</dbReference>
<organism evidence="15 16">
    <name type="scientific">Faucicola osloensis</name>
    <name type="common">Moraxella osloensis</name>
    <dbReference type="NCBI Taxonomy" id="34062"/>
    <lineage>
        <taxon>Bacteria</taxon>
        <taxon>Pseudomonadati</taxon>
        <taxon>Pseudomonadota</taxon>
        <taxon>Gammaproteobacteria</taxon>
        <taxon>Moraxellales</taxon>
        <taxon>Moraxellaceae</taxon>
        <taxon>Faucicola</taxon>
    </lineage>
</organism>
<dbReference type="InterPro" id="IPR046373">
    <property type="entry name" value="Acyl-CoA_Oxase/DH_mid-dom_sf"/>
</dbReference>
<dbReference type="FunFam" id="1.10.540.10:FF:000007">
    <property type="entry name" value="Isovaleryl-CoA dehydrogenase, mitochondrial"/>
    <property type="match status" value="1"/>
</dbReference>
<reference evidence="15 16" key="1">
    <citation type="submission" date="2018-06" db="EMBL/GenBank/DDBJ databases">
        <authorList>
            <consortium name="Pathogen Informatics"/>
            <person name="Doyle S."/>
        </authorList>
    </citation>
    <scope>NUCLEOTIDE SEQUENCE [LARGE SCALE GENOMIC DNA]</scope>
    <source>
        <strain evidence="15 16">NCTC10465</strain>
    </source>
</reference>
<feature type="binding site" evidence="12">
    <location>
        <begin position="372"/>
        <end position="373"/>
    </location>
    <ligand>
        <name>substrate</name>
    </ligand>
</feature>
<feature type="binding site" evidence="12">
    <location>
        <position position="136"/>
    </location>
    <ligand>
        <name>substrate</name>
    </ligand>
</feature>
<dbReference type="Pfam" id="PF02771">
    <property type="entry name" value="Acyl-CoA_dh_N"/>
    <property type="match status" value="1"/>
</dbReference>
<feature type="binding site" evidence="13">
    <location>
        <position position="272"/>
    </location>
    <ligand>
        <name>FAD</name>
        <dbReference type="ChEBI" id="CHEBI:57692"/>
    </ligand>
</feature>
<dbReference type="GeneID" id="35778331"/>
<dbReference type="InterPro" id="IPR037069">
    <property type="entry name" value="AcylCoA_DH/ox_N_sf"/>
</dbReference>
<keyword evidence="9 14" id="KW-0560">Oxidoreductase</keyword>
<evidence type="ECO:0000256" key="3">
    <source>
        <dbReference type="ARBA" id="ARBA00009347"/>
    </source>
</evidence>
<comment type="similarity">
    <text evidence="3 14">Belongs to the acyl-CoA dehydrogenase family.</text>
</comment>
<dbReference type="Pfam" id="PF00441">
    <property type="entry name" value="Acyl-CoA_dh_1"/>
    <property type="match status" value="1"/>
</dbReference>
<keyword evidence="7 13" id="KW-0274">FAD</keyword>
<dbReference type="InterPro" id="IPR009075">
    <property type="entry name" value="AcylCo_DH/oxidase_C"/>
</dbReference>
<evidence type="ECO:0000256" key="5">
    <source>
        <dbReference type="ARBA" id="ARBA00018258"/>
    </source>
</evidence>
<evidence type="ECO:0000256" key="14">
    <source>
        <dbReference type="RuleBase" id="RU362125"/>
    </source>
</evidence>
<dbReference type="Pfam" id="PF02770">
    <property type="entry name" value="Acyl-CoA_dh_M"/>
    <property type="match status" value="1"/>
</dbReference>
<dbReference type="Gene3D" id="1.20.140.10">
    <property type="entry name" value="Butyryl-CoA Dehydrogenase, subunit A, domain 3"/>
    <property type="match status" value="1"/>
</dbReference>
<dbReference type="InterPro" id="IPR036250">
    <property type="entry name" value="AcylCo_DH-like_C"/>
</dbReference>
<dbReference type="InterPro" id="IPR009100">
    <property type="entry name" value="AcylCoA_DH/oxidase_NM_dom_sf"/>
</dbReference>
<evidence type="ECO:0000256" key="13">
    <source>
        <dbReference type="PIRSR" id="PIRSR634183-3"/>
    </source>
</evidence>
<dbReference type="Gene3D" id="2.40.110.10">
    <property type="entry name" value="Butyryl-CoA Dehydrogenase, subunit A, domain 2"/>
    <property type="match status" value="1"/>
</dbReference>
<feature type="binding site" evidence="12">
    <location>
        <begin position="244"/>
        <end position="247"/>
    </location>
    <ligand>
        <name>substrate</name>
    </ligand>
</feature>
<evidence type="ECO:0000313" key="16">
    <source>
        <dbReference type="Proteomes" id="UP000255230"/>
    </source>
</evidence>
<dbReference type="GO" id="GO:0006552">
    <property type="term" value="P:L-leucine catabolic process"/>
    <property type="evidence" value="ECO:0007669"/>
    <property type="project" value="TreeGrafter"/>
</dbReference>
<evidence type="ECO:0000313" key="15">
    <source>
        <dbReference type="EMBL" id="STY98294.1"/>
    </source>
</evidence>
<gene>
    <name evidence="15" type="ORF">NCTC10465_02103</name>
</gene>
<feature type="binding site" evidence="13">
    <location>
        <begin position="160"/>
        <end position="162"/>
    </location>
    <ligand>
        <name>FAD</name>
        <dbReference type="ChEBI" id="CHEBI:57692"/>
    </ligand>
</feature>
<dbReference type="EMBL" id="UGPY01000001">
    <property type="protein sequence ID" value="STY98294.1"/>
    <property type="molecule type" value="Genomic_DNA"/>
</dbReference>
<evidence type="ECO:0000256" key="7">
    <source>
        <dbReference type="ARBA" id="ARBA00022827"/>
    </source>
</evidence>
<dbReference type="GO" id="GO:0050660">
    <property type="term" value="F:flavin adenine dinucleotide binding"/>
    <property type="evidence" value="ECO:0007669"/>
    <property type="project" value="InterPro"/>
</dbReference>
<evidence type="ECO:0000256" key="2">
    <source>
        <dbReference type="ARBA" id="ARBA00004898"/>
    </source>
</evidence>
<dbReference type="InterPro" id="IPR006089">
    <property type="entry name" value="Acyl-CoA_DH_CS"/>
</dbReference>
<keyword evidence="8" id="KW-0809">Transit peptide</keyword>
<evidence type="ECO:0000256" key="8">
    <source>
        <dbReference type="ARBA" id="ARBA00022946"/>
    </source>
</evidence>
<dbReference type="InterPro" id="IPR013786">
    <property type="entry name" value="AcylCoA_DH/ox_N"/>
</dbReference>
<comment type="cofactor">
    <cofactor evidence="1 13 14">
        <name>FAD</name>
        <dbReference type="ChEBI" id="CHEBI:57692"/>
    </cofactor>
</comment>
<evidence type="ECO:0000256" key="10">
    <source>
        <dbReference type="ARBA" id="ARBA00052875"/>
    </source>
</evidence>
<dbReference type="EC" id="1.3.8.4" evidence="4"/>
<dbReference type="PROSITE" id="PS00073">
    <property type="entry name" value="ACYL_COA_DH_2"/>
    <property type="match status" value="1"/>
</dbReference>